<dbReference type="InterPro" id="IPR047057">
    <property type="entry name" value="MerR_fam"/>
</dbReference>
<dbReference type="InterPro" id="IPR000551">
    <property type="entry name" value="MerR-type_HTH_dom"/>
</dbReference>
<dbReference type="SUPFAM" id="SSF46955">
    <property type="entry name" value="Putative DNA-binding domain"/>
    <property type="match status" value="1"/>
</dbReference>
<keyword evidence="2" id="KW-0805">Transcription regulation</keyword>
<dbReference type="PROSITE" id="PS50937">
    <property type="entry name" value="HTH_MERR_2"/>
    <property type="match status" value="1"/>
</dbReference>
<protein>
    <submittedName>
        <fullName evidence="6">MerR family transcriptional regulator</fullName>
    </submittedName>
</protein>
<comment type="caution">
    <text evidence="6">The sequence shown here is derived from an EMBL/GenBank/DDBJ whole genome shotgun (WGS) entry which is preliminary data.</text>
</comment>
<reference evidence="6" key="1">
    <citation type="journal article" date="2020" name="mSystems">
        <title>Genome- and Community-Level Interaction Insights into Carbon Utilization and Element Cycling Functions of Hydrothermarchaeota in Hydrothermal Sediment.</title>
        <authorList>
            <person name="Zhou Z."/>
            <person name="Liu Y."/>
            <person name="Xu W."/>
            <person name="Pan J."/>
            <person name="Luo Z.H."/>
            <person name="Li M."/>
        </authorList>
    </citation>
    <scope>NUCLEOTIDE SEQUENCE [LARGE SCALE GENOMIC DNA]</scope>
    <source>
        <strain evidence="6">SpSt-767</strain>
    </source>
</reference>
<organism evidence="6">
    <name type="scientific">Desulfobacca acetoxidans</name>
    <dbReference type="NCBI Taxonomy" id="60893"/>
    <lineage>
        <taxon>Bacteria</taxon>
        <taxon>Pseudomonadati</taxon>
        <taxon>Thermodesulfobacteriota</taxon>
        <taxon>Desulfobaccia</taxon>
        <taxon>Desulfobaccales</taxon>
        <taxon>Desulfobaccaceae</taxon>
        <taxon>Desulfobacca</taxon>
    </lineage>
</organism>
<gene>
    <name evidence="6" type="ORF">ENV52_07180</name>
</gene>
<keyword evidence="1" id="KW-0678">Repressor</keyword>
<evidence type="ECO:0000313" key="6">
    <source>
        <dbReference type="EMBL" id="HHS29466.1"/>
    </source>
</evidence>
<dbReference type="GO" id="GO:0003677">
    <property type="term" value="F:DNA binding"/>
    <property type="evidence" value="ECO:0007669"/>
    <property type="project" value="UniProtKB-KW"/>
</dbReference>
<dbReference type="PANTHER" id="PTHR30204">
    <property type="entry name" value="REDOX-CYCLING DRUG-SENSING TRANSCRIPTIONAL ACTIVATOR SOXR"/>
    <property type="match status" value="1"/>
</dbReference>
<keyword evidence="4" id="KW-0804">Transcription</keyword>
<name>A0A7V6DPT3_9BACT</name>
<dbReference type="AlphaFoldDB" id="A0A7V6DPT3"/>
<evidence type="ECO:0000256" key="4">
    <source>
        <dbReference type="ARBA" id="ARBA00023163"/>
    </source>
</evidence>
<accession>A0A7V6DPT3</accession>
<keyword evidence="3" id="KW-0238">DNA-binding</keyword>
<dbReference type="PANTHER" id="PTHR30204:SF69">
    <property type="entry name" value="MERR-FAMILY TRANSCRIPTIONAL REGULATOR"/>
    <property type="match status" value="1"/>
</dbReference>
<dbReference type="InterPro" id="IPR009061">
    <property type="entry name" value="DNA-bd_dom_put_sf"/>
</dbReference>
<sequence length="153" mass="18218">MPRGKNKQVRLGDLYLINDVSRLVNLSQKRIREYEKEGFIKPVREKNTNNRLYSAFDIKQIQQINHLIHERGFTLACLRNLMVLAPCWNIFDCQDKDECPAFQLPWRPCYEVREYKSTLCNGPCERCAVYLNRDVKREKILEKTPPPWNDFDP</sequence>
<evidence type="ECO:0000256" key="2">
    <source>
        <dbReference type="ARBA" id="ARBA00023015"/>
    </source>
</evidence>
<dbReference type="GO" id="GO:0003700">
    <property type="term" value="F:DNA-binding transcription factor activity"/>
    <property type="evidence" value="ECO:0007669"/>
    <property type="project" value="InterPro"/>
</dbReference>
<dbReference type="Pfam" id="PF13411">
    <property type="entry name" value="MerR_1"/>
    <property type="match status" value="1"/>
</dbReference>
<evidence type="ECO:0000256" key="1">
    <source>
        <dbReference type="ARBA" id="ARBA00022491"/>
    </source>
</evidence>
<proteinExistence type="predicted"/>
<feature type="domain" description="HTH merR-type" evidence="5">
    <location>
        <begin position="14"/>
        <end position="84"/>
    </location>
</feature>
<evidence type="ECO:0000256" key="3">
    <source>
        <dbReference type="ARBA" id="ARBA00023125"/>
    </source>
</evidence>
<dbReference type="Gene3D" id="1.10.1660.10">
    <property type="match status" value="1"/>
</dbReference>
<dbReference type="EMBL" id="DTGR01000117">
    <property type="protein sequence ID" value="HHS29466.1"/>
    <property type="molecule type" value="Genomic_DNA"/>
</dbReference>
<evidence type="ECO:0000259" key="5">
    <source>
        <dbReference type="PROSITE" id="PS50937"/>
    </source>
</evidence>
<dbReference type="SMART" id="SM00422">
    <property type="entry name" value="HTH_MERR"/>
    <property type="match status" value="1"/>
</dbReference>